<dbReference type="PRINTS" id="PR00038">
    <property type="entry name" value="HTHLUXR"/>
</dbReference>
<keyword evidence="1 5" id="KW-0597">Phosphoprotein</keyword>
<feature type="domain" description="Response regulatory" evidence="8">
    <location>
        <begin position="4"/>
        <end position="129"/>
    </location>
</feature>
<feature type="region of interest" description="Disordered" evidence="6">
    <location>
        <begin position="153"/>
        <end position="174"/>
    </location>
</feature>
<comment type="caution">
    <text evidence="9">The sequence shown here is derived from an EMBL/GenBank/DDBJ whole genome shotgun (WGS) entry which is preliminary data.</text>
</comment>
<evidence type="ECO:0000259" key="7">
    <source>
        <dbReference type="PROSITE" id="PS50043"/>
    </source>
</evidence>
<dbReference type="Gene3D" id="3.40.50.2300">
    <property type="match status" value="1"/>
</dbReference>
<protein>
    <submittedName>
        <fullName evidence="9">Response regulator transcription factor</fullName>
    </submittedName>
</protein>
<dbReference type="Pfam" id="PF00072">
    <property type="entry name" value="Response_reg"/>
    <property type="match status" value="1"/>
</dbReference>
<dbReference type="InterPro" id="IPR000792">
    <property type="entry name" value="Tscrpt_reg_LuxR_C"/>
</dbReference>
<dbReference type="SMART" id="SM00448">
    <property type="entry name" value="REC"/>
    <property type="match status" value="1"/>
</dbReference>
<dbReference type="PROSITE" id="PS50043">
    <property type="entry name" value="HTH_LUXR_2"/>
    <property type="match status" value="1"/>
</dbReference>
<dbReference type="PROSITE" id="PS50110">
    <property type="entry name" value="RESPONSE_REGULATORY"/>
    <property type="match status" value="1"/>
</dbReference>
<dbReference type="SUPFAM" id="SSF46894">
    <property type="entry name" value="C-terminal effector domain of the bipartite response regulators"/>
    <property type="match status" value="1"/>
</dbReference>
<dbReference type="RefSeq" id="WP_344663456.1">
    <property type="nucleotide sequence ID" value="NZ_BAAAQN010000001.1"/>
</dbReference>
<evidence type="ECO:0000256" key="2">
    <source>
        <dbReference type="ARBA" id="ARBA00023015"/>
    </source>
</evidence>
<keyword evidence="10" id="KW-1185">Reference proteome</keyword>
<dbReference type="InterPro" id="IPR058245">
    <property type="entry name" value="NreC/VraR/RcsB-like_REC"/>
</dbReference>
<reference evidence="10" key="1">
    <citation type="journal article" date="2019" name="Int. J. Syst. Evol. Microbiol.">
        <title>The Global Catalogue of Microorganisms (GCM) 10K type strain sequencing project: providing services to taxonomists for standard genome sequencing and annotation.</title>
        <authorList>
            <consortium name="The Broad Institute Genomics Platform"/>
            <consortium name="The Broad Institute Genome Sequencing Center for Infectious Disease"/>
            <person name="Wu L."/>
            <person name="Ma J."/>
        </authorList>
    </citation>
    <scope>NUCLEOTIDE SEQUENCE [LARGE SCALE GENOMIC DNA]</scope>
    <source>
        <strain evidence="10">JCM 16014</strain>
    </source>
</reference>
<feature type="domain" description="HTH luxR-type" evidence="7">
    <location>
        <begin position="175"/>
        <end position="240"/>
    </location>
</feature>
<keyword evidence="2" id="KW-0805">Transcription regulation</keyword>
<dbReference type="SMART" id="SM00421">
    <property type="entry name" value="HTH_LUXR"/>
    <property type="match status" value="1"/>
</dbReference>
<dbReference type="CDD" id="cd17535">
    <property type="entry name" value="REC_NarL-like"/>
    <property type="match status" value="1"/>
</dbReference>
<name>A0ABP5EYZ7_9ACTN</name>
<dbReference type="InterPro" id="IPR001789">
    <property type="entry name" value="Sig_transdc_resp-reg_receiver"/>
</dbReference>
<proteinExistence type="predicted"/>
<dbReference type="InterPro" id="IPR011006">
    <property type="entry name" value="CheY-like_superfamily"/>
</dbReference>
<dbReference type="PANTHER" id="PTHR43214:SF24">
    <property type="entry name" value="TRANSCRIPTIONAL REGULATORY PROTEIN NARL-RELATED"/>
    <property type="match status" value="1"/>
</dbReference>
<dbReference type="InterPro" id="IPR039420">
    <property type="entry name" value="WalR-like"/>
</dbReference>
<evidence type="ECO:0000256" key="6">
    <source>
        <dbReference type="SAM" id="MobiDB-lite"/>
    </source>
</evidence>
<evidence type="ECO:0000313" key="9">
    <source>
        <dbReference type="EMBL" id="GAA2011014.1"/>
    </source>
</evidence>
<dbReference type="Pfam" id="PF00196">
    <property type="entry name" value="GerE"/>
    <property type="match status" value="1"/>
</dbReference>
<feature type="compositionally biased region" description="Basic and acidic residues" evidence="6">
    <location>
        <begin position="159"/>
        <end position="174"/>
    </location>
</feature>
<keyword evidence="4" id="KW-0804">Transcription</keyword>
<dbReference type="CDD" id="cd06170">
    <property type="entry name" value="LuxR_C_like"/>
    <property type="match status" value="1"/>
</dbReference>
<gene>
    <name evidence="9" type="ORF">GCM10009839_01250</name>
</gene>
<evidence type="ECO:0000256" key="4">
    <source>
        <dbReference type="ARBA" id="ARBA00023163"/>
    </source>
</evidence>
<dbReference type="EMBL" id="BAAAQN010000001">
    <property type="protein sequence ID" value="GAA2011014.1"/>
    <property type="molecule type" value="Genomic_DNA"/>
</dbReference>
<evidence type="ECO:0000256" key="3">
    <source>
        <dbReference type="ARBA" id="ARBA00023125"/>
    </source>
</evidence>
<dbReference type="PANTHER" id="PTHR43214">
    <property type="entry name" value="TWO-COMPONENT RESPONSE REGULATOR"/>
    <property type="match status" value="1"/>
</dbReference>
<accession>A0ABP5EYZ7</accession>
<evidence type="ECO:0000259" key="8">
    <source>
        <dbReference type="PROSITE" id="PS50110"/>
    </source>
</evidence>
<dbReference type="SUPFAM" id="SSF52172">
    <property type="entry name" value="CheY-like"/>
    <property type="match status" value="1"/>
</dbReference>
<evidence type="ECO:0000256" key="1">
    <source>
        <dbReference type="ARBA" id="ARBA00022553"/>
    </source>
</evidence>
<feature type="modified residue" description="4-aspartylphosphate" evidence="5">
    <location>
        <position position="55"/>
    </location>
</feature>
<dbReference type="Proteomes" id="UP001500751">
    <property type="component" value="Unassembled WGS sequence"/>
</dbReference>
<sequence length="243" mass="25723">MTVRVLVVDDQTLVRAGFRGIVEAADGFTVVGEAGTGAAAVELARRESPDVVLMDVRMPGMDGLEATRLITGPSEPSGLATTVGTSKVLILTTYDLDDYIYAALRAGASGFLLKDTPPEELLSAIRIIADGEALLAPSVTRRLIREFAARPEPAGTKSGKLEKPEKLDKPEKSAAPELLAGITEREREVLALIAQGLTNTEIAEQLHIGTGTAKTHVGHLLTKLAARDRVHLVILAYRAGLAA</sequence>
<keyword evidence="3" id="KW-0238">DNA-binding</keyword>
<evidence type="ECO:0000256" key="5">
    <source>
        <dbReference type="PROSITE-ProRule" id="PRU00169"/>
    </source>
</evidence>
<organism evidence="9 10">
    <name type="scientific">Catenulispora yoronensis</name>
    <dbReference type="NCBI Taxonomy" id="450799"/>
    <lineage>
        <taxon>Bacteria</taxon>
        <taxon>Bacillati</taxon>
        <taxon>Actinomycetota</taxon>
        <taxon>Actinomycetes</taxon>
        <taxon>Catenulisporales</taxon>
        <taxon>Catenulisporaceae</taxon>
        <taxon>Catenulispora</taxon>
    </lineage>
</organism>
<dbReference type="InterPro" id="IPR016032">
    <property type="entry name" value="Sig_transdc_resp-reg_C-effctor"/>
</dbReference>
<evidence type="ECO:0000313" key="10">
    <source>
        <dbReference type="Proteomes" id="UP001500751"/>
    </source>
</evidence>